<dbReference type="InterPro" id="IPR013022">
    <property type="entry name" value="Xyl_isomerase-like_TIM-brl"/>
</dbReference>
<dbReference type="Proteomes" id="UP001368500">
    <property type="component" value="Unassembled WGS sequence"/>
</dbReference>
<dbReference type="Pfam" id="PF01261">
    <property type="entry name" value="AP_endonuc_2"/>
    <property type="match status" value="1"/>
</dbReference>
<dbReference type="InterPro" id="IPR036237">
    <property type="entry name" value="Xyl_isomerase-like_sf"/>
</dbReference>
<evidence type="ECO:0000313" key="2">
    <source>
        <dbReference type="EMBL" id="MEK8026950.1"/>
    </source>
</evidence>
<dbReference type="EMBL" id="JBBUTF010000011">
    <property type="protein sequence ID" value="MEK8026950.1"/>
    <property type="molecule type" value="Genomic_DNA"/>
</dbReference>
<proteinExistence type="predicted"/>
<feature type="domain" description="Xylose isomerase-like TIM barrel" evidence="1">
    <location>
        <begin position="19"/>
        <end position="256"/>
    </location>
</feature>
<gene>
    <name evidence="2" type="ORF">AACH11_13345</name>
</gene>
<evidence type="ECO:0000259" key="1">
    <source>
        <dbReference type="Pfam" id="PF01261"/>
    </source>
</evidence>
<dbReference type="SUPFAM" id="SSF51658">
    <property type="entry name" value="Xylose isomerase-like"/>
    <property type="match status" value="1"/>
</dbReference>
<dbReference type="RefSeq" id="WP_341374733.1">
    <property type="nucleotide sequence ID" value="NZ_JBBUTF010000011.1"/>
</dbReference>
<organism evidence="2 3">
    <name type="scientific">Pseudaquabacterium rugosum</name>
    <dbReference type="NCBI Taxonomy" id="2984194"/>
    <lineage>
        <taxon>Bacteria</taxon>
        <taxon>Pseudomonadati</taxon>
        <taxon>Pseudomonadota</taxon>
        <taxon>Betaproteobacteria</taxon>
        <taxon>Burkholderiales</taxon>
        <taxon>Sphaerotilaceae</taxon>
        <taxon>Pseudaquabacterium</taxon>
    </lineage>
</organism>
<dbReference type="Gene3D" id="3.20.20.150">
    <property type="entry name" value="Divalent-metal-dependent TIM barrel enzymes"/>
    <property type="match status" value="1"/>
</dbReference>
<name>A0ABU9BAL8_9BURK</name>
<dbReference type="InterPro" id="IPR050312">
    <property type="entry name" value="IolE/XylAMocC-like"/>
</dbReference>
<dbReference type="GO" id="GO:0016853">
    <property type="term" value="F:isomerase activity"/>
    <property type="evidence" value="ECO:0007669"/>
    <property type="project" value="UniProtKB-KW"/>
</dbReference>
<comment type="caution">
    <text evidence="2">The sequence shown here is derived from an EMBL/GenBank/DDBJ whole genome shotgun (WGS) entry which is preliminary data.</text>
</comment>
<dbReference type="PANTHER" id="PTHR12110">
    <property type="entry name" value="HYDROXYPYRUVATE ISOMERASE"/>
    <property type="match status" value="1"/>
</dbReference>
<evidence type="ECO:0000313" key="3">
    <source>
        <dbReference type="Proteomes" id="UP001368500"/>
    </source>
</evidence>
<sequence length="281" mass="29209">MQLGIFAKTFDGRDAGSVLAAVRAAGYGATQYNLACSGLPSMPDAIAPEAAAAVAAAARAQGVSMSAVSGTYNMVHPDVAVREAGHARLATLAAACAAMGAPGITLCTGTRDAADQWRGHPDNDTPEAWRDLLAAMEVALAITERHDLWLGIEPELANVVSSAAKARALIEQLGSPRLRIVLDAANLFEAEPLDAQRRTVSAAIDLLADRIVMAHAKDRHADGRFATAGQGVLDYPHYLRCLQAAGFDGALITHGLGAAEAPEVARYLRQVAGEAGITVQP</sequence>
<protein>
    <submittedName>
        <fullName evidence="2">Sugar phosphate isomerase/epimerase</fullName>
    </submittedName>
</protein>
<keyword evidence="2" id="KW-0413">Isomerase</keyword>
<reference evidence="2 3" key="1">
    <citation type="submission" date="2024-04" db="EMBL/GenBank/DDBJ databases">
        <title>Novel species of the genus Ideonella isolated from streams.</title>
        <authorList>
            <person name="Lu H."/>
        </authorList>
    </citation>
    <scope>NUCLEOTIDE SEQUENCE [LARGE SCALE GENOMIC DNA]</scope>
    <source>
        <strain evidence="2 3">BYS139W</strain>
    </source>
</reference>
<accession>A0ABU9BAL8</accession>
<keyword evidence="3" id="KW-1185">Reference proteome</keyword>
<dbReference type="PANTHER" id="PTHR12110:SF21">
    <property type="entry name" value="XYLOSE ISOMERASE-LIKE TIM BARREL DOMAIN-CONTAINING PROTEIN"/>
    <property type="match status" value="1"/>
</dbReference>